<organism evidence="2 3">
    <name type="scientific">Pontibacter saemangeumensis</name>
    <dbReference type="NCBI Taxonomy" id="1084525"/>
    <lineage>
        <taxon>Bacteria</taxon>
        <taxon>Pseudomonadati</taxon>
        <taxon>Bacteroidota</taxon>
        <taxon>Cytophagia</taxon>
        <taxon>Cytophagales</taxon>
        <taxon>Hymenobacteraceae</taxon>
        <taxon>Pontibacter</taxon>
    </lineage>
</organism>
<keyword evidence="3" id="KW-1185">Reference proteome</keyword>
<dbReference type="InterPro" id="IPR012337">
    <property type="entry name" value="RNaseH-like_sf"/>
</dbReference>
<sequence length="122" mass="14100">MYRHREGKSKHDYFQQMVKECLEWGLRPAWVSADSWYASLENLKFLRDKEVGFLIGLEANRIVSSLPGSHEQVGQIEAFPEQGLLTHLKGFDFVKVFRRSGQRRPRETLCHVPARQGRSAGN</sequence>
<reference evidence="3" key="1">
    <citation type="journal article" date="2019" name="Int. J. Syst. Evol. Microbiol.">
        <title>The Global Catalogue of Microorganisms (GCM) 10K type strain sequencing project: providing services to taxonomists for standard genome sequencing and annotation.</title>
        <authorList>
            <consortium name="The Broad Institute Genomics Platform"/>
            <consortium name="The Broad Institute Genome Sequencing Center for Infectious Disease"/>
            <person name="Wu L."/>
            <person name="Ma J."/>
        </authorList>
    </citation>
    <scope>NUCLEOTIDE SEQUENCE [LARGE SCALE GENOMIC DNA]</scope>
    <source>
        <strain evidence="3">JCM 17926</strain>
    </source>
</reference>
<comment type="caution">
    <text evidence="2">The sequence shown here is derived from an EMBL/GenBank/DDBJ whole genome shotgun (WGS) entry which is preliminary data.</text>
</comment>
<dbReference type="SUPFAM" id="SSF53098">
    <property type="entry name" value="Ribonuclease H-like"/>
    <property type="match status" value="1"/>
</dbReference>
<gene>
    <name evidence="2" type="ORF">GCM10023188_27660</name>
</gene>
<dbReference type="EMBL" id="BAABHC010000016">
    <property type="protein sequence ID" value="GAA4435596.1"/>
    <property type="molecule type" value="Genomic_DNA"/>
</dbReference>
<protein>
    <recommendedName>
        <fullName evidence="1">Transposase IS4-like domain-containing protein</fullName>
    </recommendedName>
</protein>
<name>A0ABP8LU90_9BACT</name>
<dbReference type="Proteomes" id="UP001500552">
    <property type="component" value="Unassembled WGS sequence"/>
</dbReference>
<proteinExistence type="predicted"/>
<feature type="domain" description="Transposase IS4-like" evidence="1">
    <location>
        <begin position="9"/>
        <end position="66"/>
    </location>
</feature>
<accession>A0ABP8LU90</accession>
<evidence type="ECO:0000313" key="3">
    <source>
        <dbReference type="Proteomes" id="UP001500552"/>
    </source>
</evidence>
<evidence type="ECO:0000313" key="2">
    <source>
        <dbReference type="EMBL" id="GAA4435596.1"/>
    </source>
</evidence>
<dbReference type="InterPro" id="IPR002559">
    <property type="entry name" value="Transposase_11"/>
</dbReference>
<evidence type="ECO:0000259" key="1">
    <source>
        <dbReference type="Pfam" id="PF01609"/>
    </source>
</evidence>
<dbReference type="Pfam" id="PF01609">
    <property type="entry name" value="DDE_Tnp_1"/>
    <property type="match status" value="1"/>
</dbReference>